<dbReference type="GO" id="GO:0005737">
    <property type="term" value="C:cytoplasm"/>
    <property type="evidence" value="ECO:0007669"/>
    <property type="project" value="TreeGrafter"/>
</dbReference>
<evidence type="ECO:0000256" key="2">
    <source>
        <dbReference type="ARBA" id="ARBA00023054"/>
    </source>
</evidence>
<dbReference type="WBParaSite" id="DME_0000876101-mRNA-1">
    <property type="protein sequence ID" value="DME_0000876101-mRNA-1"/>
    <property type="gene ID" value="DME_0000876101"/>
</dbReference>
<dbReference type="OrthoDB" id="446789at2759"/>
<evidence type="ECO:0000313" key="6">
    <source>
        <dbReference type="Proteomes" id="UP000274756"/>
    </source>
</evidence>
<dbReference type="GO" id="GO:0004860">
    <property type="term" value="F:protein kinase inhibitor activity"/>
    <property type="evidence" value="ECO:0007669"/>
    <property type="project" value="TreeGrafter"/>
</dbReference>
<evidence type="ECO:0000313" key="5">
    <source>
        <dbReference type="Proteomes" id="UP000038040"/>
    </source>
</evidence>
<accession>A0A0N4ULS3</accession>
<keyword evidence="6" id="KW-1185">Reference proteome</keyword>
<dbReference type="GO" id="GO:0035556">
    <property type="term" value="P:intracellular signal transduction"/>
    <property type="evidence" value="ECO:0007669"/>
    <property type="project" value="InterPro"/>
</dbReference>
<dbReference type="InterPro" id="IPR007940">
    <property type="entry name" value="SH3BP5"/>
</dbReference>
<reference evidence="7" key="1">
    <citation type="submission" date="2017-02" db="UniProtKB">
        <authorList>
            <consortium name="WormBaseParasite"/>
        </authorList>
    </citation>
    <scope>IDENTIFICATION</scope>
</reference>
<name>A0A0N4ULS3_DRAME</name>
<dbReference type="STRING" id="318479.A0A0N4ULS3"/>
<reference evidence="4 6" key="2">
    <citation type="submission" date="2018-11" db="EMBL/GenBank/DDBJ databases">
        <authorList>
            <consortium name="Pathogen Informatics"/>
        </authorList>
    </citation>
    <scope>NUCLEOTIDE SEQUENCE [LARGE SCALE GENOMIC DNA]</scope>
</reference>
<keyword evidence="2" id="KW-0175">Coiled coil</keyword>
<evidence type="ECO:0000256" key="3">
    <source>
        <dbReference type="SAM" id="MobiDB-lite"/>
    </source>
</evidence>
<evidence type="ECO:0000313" key="4">
    <source>
        <dbReference type="EMBL" id="VDN52679.1"/>
    </source>
</evidence>
<protein>
    <submittedName>
        <fullName evidence="7">SH3 domain-binding protein 5-like protein</fullName>
    </submittedName>
</protein>
<evidence type="ECO:0000256" key="1">
    <source>
        <dbReference type="ARBA" id="ARBA00007796"/>
    </source>
</evidence>
<organism evidence="5 7">
    <name type="scientific">Dracunculus medinensis</name>
    <name type="common">Guinea worm</name>
    <dbReference type="NCBI Taxonomy" id="318479"/>
    <lineage>
        <taxon>Eukaryota</taxon>
        <taxon>Metazoa</taxon>
        <taxon>Ecdysozoa</taxon>
        <taxon>Nematoda</taxon>
        <taxon>Chromadorea</taxon>
        <taxon>Rhabditida</taxon>
        <taxon>Spirurina</taxon>
        <taxon>Dracunculoidea</taxon>
        <taxon>Dracunculidae</taxon>
        <taxon>Dracunculus</taxon>
    </lineage>
</organism>
<gene>
    <name evidence="4" type="ORF">DME_LOCUS2652</name>
</gene>
<comment type="similarity">
    <text evidence="1">Belongs to the SH3BP5 family.</text>
</comment>
<dbReference type="Pfam" id="PF05276">
    <property type="entry name" value="SH3BP5"/>
    <property type="match status" value="1"/>
</dbReference>
<dbReference type="PANTHER" id="PTHR19423:SF1">
    <property type="entry name" value="SH3 DOMAIN-BINDING PROTEIN 5"/>
    <property type="match status" value="1"/>
</dbReference>
<dbReference type="AlphaFoldDB" id="A0A0N4ULS3"/>
<evidence type="ECO:0000313" key="7">
    <source>
        <dbReference type="WBParaSite" id="DME_0000876101-mRNA-1"/>
    </source>
</evidence>
<proteinExistence type="inferred from homology"/>
<dbReference type="EMBL" id="UYYG01000072">
    <property type="protein sequence ID" value="VDN52679.1"/>
    <property type="molecule type" value="Genomic_DNA"/>
</dbReference>
<dbReference type="Proteomes" id="UP000274756">
    <property type="component" value="Unassembled WGS sequence"/>
</dbReference>
<dbReference type="PANTHER" id="PTHR19423">
    <property type="entry name" value="SH3 DOMAIN-BINDING PROTEIN 5"/>
    <property type="match status" value="1"/>
</dbReference>
<feature type="region of interest" description="Disordered" evidence="3">
    <location>
        <begin position="378"/>
        <end position="403"/>
    </location>
</feature>
<sequence length="449" mass="51413">MFLKDEHIEYAINDEIPIDAKHLNRVHEELEKLNIATDIINKLELQLDEARDTFKSTQRFWSQKLNELNKKYGSAIENGRPYYEAKLEERQLREEAQNAAVRFERATSMHTIAKQQVKLTQDSLSRQKGIRPECLEVLNHHIQRVNEAEEERSAAEYVHRSISTKMSDCAQRIASIEKTNSRAIKKSKRYFEQRIEFTRILEQQKNFITKLEAEVRQKKADYNISLRNLEQISDAIHEERSITSMRTDSSPADRFINEKTRSLENNVKMKENTDKITITQKPVVLDDIKCKLEQMTLDYDQSDLAVFDSDYNSNEESNNNEMKIAGIGSGVILLAQQLIGGNEKSRKGKKAKVLPSSVPSFFHDLRYRTTLPEGVGYNTSLSSAETSDSEGSLGSSRTDANTVNTDELSGMIRSHSQLIEEIDDCAERTKNMLHGSLNNLELECSGRKS</sequence>
<dbReference type="Proteomes" id="UP000038040">
    <property type="component" value="Unplaced"/>
</dbReference>